<dbReference type="SUPFAM" id="SSF52833">
    <property type="entry name" value="Thioredoxin-like"/>
    <property type="match status" value="1"/>
</dbReference>
<dbReference type="Proteomes" id="UP000324907">
    <property type="component" value="Unassembled WGS sequence"/>
</dbReference>
<evidence type="ECO:0000313" key="11">
    <source>
        <dbReference type="Proteomes" id="UP000324907"/>
    </source>
</evidence>
<dbReference type="Proteomes" id="UP000323011">
    <property type="component" value="Unassembled WGS sequence"/>
</dbReference>
<evidence type="ECO:0000256" key="3">
    <source>
        <dbReference type="ARBA" id="ARBA00023002"/>
    </source>
</evidence>
<dbReference type="Proteomes" id="UP000325113">
    <property type="component" value="Unassembled WGS sequence"/>
</dbReference>
<dbReference type="EMBL" id="VLTL01000147">
    <property type="protein sequence ID" value="KAA0158449.1"/>
    <property type="molecule type" value="Genomic_DNA"/>
</dbReference>
<dbReference type="Pfam" id="PF00255">
    <property type="entry name" value="GSHPx"/>
    <property type="match status" value="1"/>
</dbReference>
<dbReference type="OrthoDB" id="446890at2759"/>
<dbReference type="EMBL" id="VLTM01000014">
    <property type="protein sequence ID" value="KAA0165028.1"/>
    <property type="molecule type" value="Genomic_DNA"/>
</dbReference>
<keyword evidence="3 4" id="KW-0560">Oxidoreductase</keyword>
<comment type="similarity">
    <text evidence="1 4">Belongs to the glutathione peroxidase family.</text>
</comment>
<dbReference type="PRINTS" id="PR01011">
    <property type="entry name" value="GLUTPROXDASE"/>
</dbReference>
<proteinExistence type="inferred from homology"/>
<dbReference type="EMBL" id="VLTO01000013">
    <property type="protein sequence ID" value="KAA0175511.1"/>
    <property type="molecule type" value="Genomic_DNA"/>
</dbReference>
<comment type="caution">
    <text evidence="5">The sequence shown here is derived from an EMBL/GenBank/DDBJ whole genome shotgun (WGS) entry which is preliminary data.</text>
</comment>
<evidence type="ECO:0000313" key="5">
    <source>
        <dbReference type="EMBL" id="KAA0155000.1"/>
    </source>
</evidence>
<accession>A0A5A8CS64</accession>
<evidence type="ECO:0000313" key="6">
    <source>
        <dbReference type="EMBL" id="KAA0158449.1"/>
    </source>
</evidence>
<protein>
    <recommendedName>
        <fullName evidence="4">Glutathione peroxidase</fullName>
    </recommendedName>
</protein>
<organism evidence="5 10">
    <name type="scientific">Cafeteria roenbergensis</name>
    <name type="common">Marine flagellate</name>
    <dbReference type="NCBI Taxonomy" id="33653"/>
    <lineage>
        <taxon>Eukaryota</taxon>
        <taxon>Sar</taxon>
        <taxon>Stramenopiles</taxon>
        <taxon>Bigyra</taxon>
        <taxon>Opalozoa</taxon>
        <taxon>Bicosoecida</taxon>
        <taxon>Cafeteriaceae</taxon>
        <taxon>Cafeteria</taxon>
    </lineage>
</organism>
<evidence type="ECO:0000256" key="4">
    <source>
        <dbReference type="RuleBase" id="RU000499"/>
    </source>
</evidence>
<dbReference type="Proteomes" id="UP000322899">
    <property type="component" value="Unassembled WGS sequence"/>
</dbReference>
<evidence type="ECO:0000256" key="2">
    <source>
        <dbReference type="ARBA" id="ARBA00022559"/>
    </source>
</evidence>
<dbReference type="InterPro" id="IPR029759">
    <property type="entry name" value="GPX_AS"/>
</dbReference>
<evidence type="ECO:0000313" key="7">
    <source>
        <dbReference type="EMBL" id="KAA0165028.1"/>
    </source>
</evidence>
<dbReference type="PANTHER" id="PTHR11592:SF78">
    <property type="entry name" value="GLUTATHIONE PEROXIDASE"/>
    <property type="match status" value="1"/>
</dbReference>
<evidence type="ECO:0000313" key="10">
    <source>
        <dbReference type="Proteomes" id="UP000323011"/>
    </source>
</evidence>
<dbReference type="GO" id="GO:0034599">
    <property type="term" value="P:cellular response to oxidative stress"/>
    <property type="evidence" value="ECO:0007669"/>
    <property type="project" value="TreeGrafter"/>
</dbReference>
<evidence type="ECO:0000313" key="8">
    <source>
        <dbReference type="EMBL" id="KAA0175511.1"/>
    </source>
</evidence>
<evidence type="ECO:0000313" key="12">
    <source>
        <dbReference type="Proteomes" id="UP000325113"/>
    </source>
</evidence>
<keyword evidence="10" id="KW-1185">Reference proteome</keyword>
<name>A0A5A8CS64_CAFRO</name>
<dbReference type="InterPro" id="IPR036249">
    <property type="entry name" value="Thioredoxin-like_sf"/>
</dbReference>
<dbReference type="CDD" id="cd00340">
    <property type="entry name" value="GSH_Peroxidase"/>
    <property type="match status" value="1"/>
</dbReference>
<dbReference type="PROSITE" id="PS51355">
    <property type="entry name" value="GLUTATHIONE_PEROXID_3"/>
    <property type="match status" value="1"/>
</dbReference>
<reference evidence="9 10" key="1">
    <citation type="submission" date="2019-07" db="EMBL/GenBank/DDBJ databases">
        <title>Genomes of Cafeteria roenbergensis.</title>
        <authorList>
            <person name="Fischer M.G."/>
            <person name="Hackl T."/>
            <person name="Roman M."/>
        </authorList>
    </citation>
    <scope>NUCLEOTIDE SEQUENCE [LARGE SCALE GENOMIC DNA]</scope>
    <source>
        <strain evidence="5 10">BVI</strain>
        <strain evidence="7 12">Cflag</strain>
        <strain evidence="8 9">E4-10P</strain>
        <strain evidence="6 11">RCC970-E3</strain>
    </source>
</reference>
<dbReference type="GO" id="GO:0004601">
    <property type="term" value="F:peroxidase activity"/>
    <property type="evidence" value="ECO:0007669"/>
    <property type="project" value="UniProtKB-KW"/>
</dbReference>
<dbReference type="AlphaFoldDB" id="A0A5A8CS64"/>
<sequence length="235" mass="24557">MALARPLSQRGAALRARAIIGACAIANLVHGPNLGVGALAGMVPVVAAAVSTPRRAVVSGARAQESVHSFEVPGPDGEPVAMAAFKANRVLLLTNVASQCGLTDSNYRGLQELQARFGGRSFSVVAFPANDFAGQEPGTNDDIQAFAASKGVTFPVLGKISVRGEAKHPLWAWLEVQPSEGFGLSSILKGPQWNFHKVLVVDGKVVQHYAPTTSPESIADDIERALTGLKEPGSE</sequence>
<gene>
    <name evidence="8" type="ORF">FNF27_02921</name>
    <name evidence="6" type="ORF">FNF28_06213</name>
    <name evidence="5" type="ORF">FNF29_02144</name>
    <name evidence="7" type="ORF">FNF31_02041</name>
</gene>
<evidence type="ECO:0000256" key="1">
    <source>
        <dbReference type="ARBA" id="ARBA00006926"/>
    </source>
</evidence>
<dbReference type="InterPro" id="IPR000889">
    <property type="entry name" value="Glutathione_peroxidase"/>
</dbReference>
<dbReference type="Gene3D" id="3.40.30.10">
    <property type="entry name" value="Glutaredoxin"/>
    <property type="match status" value="1"/>
</dbReference>
<dbReference type="PANTHER" id="PTHR11592">
    <property type="entry name" value="GLUTATHIONE PEROXIDASE"/>
    <property type="match status" value="1"/>
</dbReference>
<evidence type="ECO:0000313" key="9">
    <source>
        <dbReference type="Proteomes" id="UP000322899"/>
    </source>
</evidence>
<dbReference type="PROSITE" id="PS00460">
    <property type="entry name" value="GLUTATHIONE_PEROXID_1"/>
    <property type="match status" value="1"/>
</dbReference>
<keyword evidence="2 4" id="KW-0575">Peroxidase</keyword>
<dbReference type="EMBL" id="VLTN01000009">
    <property type="protein sequence ID" value="KAA0155000.1"/>
    <property type="molecule type" value="Genomic_DNA"/>
</dbReference>